<sequence length="151" mass="16421">MRRILAIDPGASGGIAHFANGRVIVEPMPDTYGDIRDVMINYLSQSEVVYLEKVGGYVGGKGAPGSAMFNFGYNVGYLHGLIASMNLRMIEVTPQRWQKTISAGNKATHGTKWKAHLKQLAQQRQPSLGITLKTADAILILEHAMIAEGLK</sequence>
<evidence type="ECO:0000313" key="1">
    <source>
        <dbReference type="EMBL" id="CAB5194857.1"/>
    </source>
</evidence>
<protein>
    <submittedName>
        <fullName evidence="1">Uncharacterized protein</fullName>
    </submittedName>
</protein>
<gene>
    <name evidence="1" type="ORF">UFOVP175_27</name>
</gene>
<proteinExistence type="predicted"/>
<organism evidence="1">
    <name type="scientific">uncultured Caudovirales phage</name>
    <dbReference type="NCBI Taxonomy" id="2100421"/>
    <lineage>
        <taxon>Viruses</taxon>
        <taxon>Duplodnaviria</taxon>
        <taxon>Heunggongvirae</taxon>
        <taxon>Uroviricota</taxon>
        <taxon>Caudoviricetes</taxon>
        <taxon>Peduoviridae</taxon>
        <taxon>Maltschvirus</taxon>
        <taxon>Maltschvirus maltsch</taxon>
    </lineage>
</organism>
<dbReference type="EMBL" id="LR798221">
    <property type="protein sequence ID" value="CAB5194857.1"/>
    <property type="molecule type" value="Genomic_DNA"/>
</dbReference>
<name>A0A6J7WIP7_9CAUD</name>
<reference evidence="1" key="1">
    <citation type="submission" date="2020-05" db="EMBL/GenBank/DDBJ databases">
        <authorList>
            <person name="Chiriac C."/>
            <person name="Salcher M."/>
            <person name="Ghai R."/>
            <person name="Kavagutti S V."/>
        </authorList>
    </citation>
    <scope>NUCLEOTIDE SEQUENCE</scope>
</reference>
<accession>A0A6J7WIP7</accession>